<dbReference type="AlphaFoldDB" id="A0A8X6HK43"/>
<feature type="compositionally biased region" description="Basic and acidic residues" evidence="1">
    <location>
        <begin position="77"/>
        <end position="93"/>
    </location>
</feature>
<feature type="compositionally biased region" description="Basic and acidic residues" evidence="1">
    <location>
        <begin position="106"/>
        <end position="124"/>
    </location>
</feature>
<gene>
    <name evidence="2" type="ORF">TNCT_642561</name>
</gene>
<organism evidence="2 3">
    <name type="scientific">Trichonephila clavata</name>
    <name type="common">Joro spider</name>
    <name type="synonym">Nephila clavata</name>
    <dbReference type="NCBI Taxonomy" id="2740835"/>
    <lineage>
        <taxon>Eukaryota</taxon>
        <taxon>Metazoa</taxon>
        <taxon>Ecdysozoa</taxon>
        <taxon>Arthropoda</taxon>
        <taxon>Chelicerata</taxon>
        <taxon>Arachnida</taxon>
        <taxon>Araneae</taxon>
        <taxon>Araneomorphae</taxon>
        <taxon>Entelegynae</taxon>
        <taxon>Araneoidea</taxon>
        <taxon>Nephilidae</taxon>
        <taxon>Trichonephila</taxon>
    </lineage>
</organism>
<evidence type="ECO:0000256" key="1">
    <source>
        <dbReference type="SAM" id="MobiDB-lite"/>
    </source>
</evidence>
<reference evidence="2" key="1">
    <citation type="submission" date="2020-07" db="EMBL/GenBank/DDBJ databases">
        <title>Multicomponent nature underlies the extraordinary mechanical properties of spider dragline silk.</title>
        <authorList>
            <person name="Kono N."/>
            <person name="Nakamura H."/>
            <person name="Mori M."/>
            <person name="Yoshida Y."/>
            <person name="Ohtoshi R."/>
            <person name="Malay A.D."/>
            <person name="Moran D.A.P."/>
            <person name="Tomita M."/>
            <person name="Numata K."/>
            <person name="Arakawa K."/>
        </authorList>
    </citation>
    <scope>NUCLEOTIDE SEQUENCE</scope>
</reference>
<feature type="region of interest" description="Disordered" evidence="1">
    <location>
        <begin position="48"/>
        <end position="130"/>
    </location>
</feature>
<proteinExistence type="predicted"/>
<protein>
    <submittedName>
        <fullName evidence="2">Uncharacterized protein</fullName>
    </submittedName>
</protein>
<keyword evidence="3" id="KW-1185">Reference proteome</keyword>
<feature type="compositionally biased region" description="Basic and acidic residues" evidence="1">
    <location>
        <begin position="51"/>
        <end position="68"/>
    </location>
</feature>
<accession>A0A8X6HK43</accession>
<dbReference type="EMBL" id="BMAO01008528">
    <property type="protein sequence ID" value="GFR24573.1"/>
    <property type="molecule type" value="Genomic_DNA"/>
</dbReference>
<evidence type="ECO:0000313" key="2">
    <source>
        <dbReference type="EMBL" id="GFR24573.1"/>
    </source>
</evidence>
<comment type="caution">
    <text evidence="2">The sequence shown here is derived from an EMBL/GenBank/DDBJ whole genome shotgun (WGS) entry which is preliminary data.</text>
</comment>
<dbReference type="Proteomes" id="UP000887116">
    <property type="component" value="Unassembled WGS sequence"/>
</dbReference>
<name>A0A8X6HK43_TRICU</name>
<sequence length="130" mass="14665">MDLQYGALNFTGTVFVAILVKRVRGEMIGESEFPKWVNISCPKHIISSLEGSKEPRSGKRGRCHDQSRQRHQQGRGPGEKSSEGKRRPGEKPLKDKKRTAEQVQVHQEELGQQMKDRADQDKSILGDNAL</sequence>
<evidence type="ECO:0000313" key="3">
    <source>
        <dbReference type="Proteomes" id="UP000887116"/>
    </source>
</evidence>